<dbReference type="GO" id="GO:0034097">
    <property type="term" value="P:response to cytokine"/>
    <property type="evidence" value="ECO:0007669"/>
    <property type="project" value="TreeGrafter"/>
</dbReference>
<dbReference type="InterPro" id="IPR030492">
    <property type="entry name" value="RHD_CS"/>
</dbReference>
<dbReference type="PIRSF" id="PIRSF001716">
    <property type="entry name" value="Dorsal"/>
    <property type="match status" value="1"/>
</dbReference>
<evidence type="ECO:0000313" key="2">
    <source>
        <dbReference type="EMBL" id="RWS07527.1"/>
    </source>
</evidence>
<dbReference type="GO" id="GO:0007249">
    <property type="term" value="P:canonical NF-kappaB signal transduction"/>
    <property type="evidence" value="ECO:0007669"/>
    <property type="project" value="UniProtKB-ARBA"/>
</dbReference>
<dbReference type="GO" id="GO:0045944">
    <property type="term" value="P:positive regulation of transcription by RNA polymerase II"/>
    <property type="evidence" value="ECO:0007669"/>
    <property type="project" value="TreeGrafter"/>
</dbReference>
<evidence type="ECO:0000313" key="3">
    <source>
        <dbReference type="EMBL" id="RWS07688.1"/>
    </source>
</evidence>
<dbReference type="InterPro" id="IPR008967">
    <property type="entry name" value="p53-like_TF_DNA-bd_sf"/>
</dbReference>
<dbReference type="GO" id="GO:0035206">
    <property type="term" value="P:regulation of hemocyte proliferation"/>
    <property type="evidence" value="ECO:0007669"/>
    <property type="project" value="UniProtKB-ARBA"/>
</dbReference>
<dbReference type="GO" id="GO:0008063">
    <property type="term" value="P:Toll signaling pathway"/>
    <property type="evidence" value="ECO:0007669"/>
    <property type="project" value="UniProtKB-ARBA"/>
</dbReference>
<dbReference type="InterPro" id="IPR013783">
    <property type="entry name" value="Ig-like_fold"/>
</dbReference>
<dbReference type="InterPro" id="IPR037059">
    <property type="entry name" value="RHD_DNA_bind_dom_sf"/>
</dbReference>
<dbReference type="EMBL" id="NCKU01003355">
    <property type="protein sequence ID" value="RWS07691.1"/>
    <property type="molecule type" value="Genomic_DNA"/>
</dbReference>
<dbReference type="GO" id="GO:0005654">
    <property type="term" value="C:nucleoplasm"/>
    <property type="evidence" value="ECO:0007669"/>
    <property type="project" value="UniProtKB-ARBA"/>
</dbReference>
<name>A0A3S3NR61_9ACAR</name>
<dbReference type="GO" id="GO:0000978">
    <property type="term" value="F:RNA polymerase II cis-regulatory region sequence-specific DNA binding"/>
    <property type="evidence" value="ECO:0007669"/>
    <property type="project" value="TreeGrafter"/>
</dbReference>
<dbReference type="GO" id="GO:0038061">
    <property type="term" value="P:non-canonical NF-kappaB signal transduction"/>
    <property type="evidence" value="ECO:0007669"/>
    <property type="project" value="TreeGrafter"/>
</dbReference>
<dbReference type="InterPro" id="IPR011539">
    <property type="entry name" value="RHD_DNA_bind_dom"/>
</dbReference>
<gene>
    <name evidence="3" type="ORF">B4U79_03392</name>
    <name evidence="4" type="ORF">B4U79_10960</name>
    <name evidence="2" type="ORF">B4U79_15400</name>
</gene>
<dbReference type="SMART" id="SM00429">
    <property type="entry name" value="IPT"/>
    <property type="match status" value="1"/>
</dbReference>
<dbReference type="PANTHER" id="PTHR24169">
    <property type="entry name" value="NUCLEAR FACTOR NF-KAPPA-B PROTEIN"/>
    <property type="match status" value="1"/>
</dbReference>
<accession>A0A3S3NR61</accession>
<protein>
    <submittedName>
        <fullName evidence="4">Embryonic polarity protein dorsal-like protein</fullName>
    </submittedName>
</protein>
<dbReference type="InterPro" id="IPR033926">
    <property type="entry name" value="IPT_NFkappaB"/>
</dbReference>
<dbReference type="InterPro" id="IPR032397">
    <property type="entry name" value="RHD_dimer"/>
</dbReference>
<evidence type="ECO:0000313" key="5">
    <source>
        <dbReference type="Proteomes" id="UP000285301"/>
    </source>
</evidence>
<dbReference type="EMBL" id="NCKU01003357">
    <property type="protein sequence ID" value="RWS07688.1"/>
    <property type="molecule type" value="Genomic_DNA"/>
</dbReference>
<dbReference type="InterPro" id="IPR002909">
    <property type="entry name" value="IPT_dom"/>
</dbReference>
<dbReference type="Gene3D" id="2.60.40.340">
    <property type="entry name" value="Rel homology domain (RHD), DNA-binding domain"/>
    <property type="match status" value="1"/>
</dbReference>
<dbReference type="PROSITE" id="PS01204">
    <property type="entry name" value="REL_1"/>
    <property type="match status" value="1"/>
</dbReference>
<dbReference type="GO" id="GO:0048935">
    <property type="term" value="P:peripheral nervous system neuron development"/>
    <property type="evidence" value="ECO:0007669"/>
    <property type="project" value="UniProtKB-ARBA"/>
</dbReference>
<reference evidence="4 5" key="1">
    <citation type="journal article" date="2018" name="Gigascience">
        <title>Genomes of trombidid mites reveal novel predicted allergens and laterally-transferred genes associated with secondary metabolism.</title>
        <authorList>
            <person name="Dong X."/>
            <person name="Chaisiri K."/>
            <person name="Xia D."/>
            <person name="Armstrong S.D."/>
            <person name="Fang Y."/>
            <person name="Donnelly M.J."/>
            <person name="Kadowaki T."/>
            <person name="McGarry J.W."/>
            <person name="Darby A.C."/>
            <person name="Makepeace B.L."/>
        </authorList>
    </citation>
    <scope>NUCLEOTIDE SEQUENCE [LARGE SCALE GENOMIC DNA]</scope>
    <source>
        <strain evidence="4">UoL-WK</strain>
    </source>
</reference>
<dbReference type="OrthoDB" id="7881762at2759"/>
<dbReference type="InterPro" id="IPR011363">
    <property type="entry name" value="Dif"/>
</dbReference>
<reference evidence="4" key="2">
    <citation type="submission" date="2018-11" db="EMBL/GenBank/DDBJ databases">
        <title>Trombidioid mite genomics.</title>
        <authorList>
            <person name="Dong X."/>
        </authorList>
    </citation>
    <scope>NUCLEOTIDE SEQUENCE</scope>
    <source>
        <strain evidence="4">UoL-WK</strain>
    </source>
</reference>
<dbReference type="EMBL" id="NCKU01003428">
    <property type="protein sequence ID" value="RWS07527.1"/>
    <property type="molecule type" value="Genomic_DNA"/>
</dbReference>
<dbReference type="InterPro" id="IPR014756">
    <property type="entry name" value="Ig_E-set"/>
</dbReference>
<dbReference type="GO" id="GO:0000981">
    <property type="term" value="F:DNA-binding transcription factor activity, RNA polymerase II-specific"/>
    <property type="evidence" value="ECO:0007669"/>
    <property type="project" value="TreeGrafter"/>
</dbReference>
<dbReference type="CDD" id="cd01177">
    <property type="entry name" value="IPT_NFkappaB"/>
    <property type="match status" value="1"/>
</dbReference>
<dbReference type="Gene3D" id="2.60.40.10">
    <property type="entry name" value="Immunoglobulins"/>
    <property type="match status" value="1"/>
</dbReference>
<keyword evidence="5" id="KW-1185">Reference proteome</keyword>
<dbReference type="SUPFAM" id="SSF81296">
    <property type="entry name" value="E set domains"/>
    <property type="match status" value="1"/>
</dbReference>
<dbReference type="Proteomes" id="UP000285301">
    <property type="component" value="Unassembled WGS sequence"/>
</dbReference>
<dbReference type="GO" id="GO:0002225">
    <property type="term" value="P:positive regulation of antimicrobial peptide production"/>
    <property type="evidence" value="ECO:0007669"/>
    <property type="project" value="UniProtKB-ARBA"/>
</dbReference>
<comment type="caution">
    <text evidence="4">The sequence shown here is derived from an EMBL/GenBank/DDBJ whole genome shotgun (WGS) entry which is preliminary data.</text>
</comment>
<proteinExistence type="predicted"/>
<dbReference type="GO" id="GO:0005737">
    <property type="term" value="C:cytoplasm"/>
    <property type="evidence" value="ECO:0007669"/>
    <property type="project" value="InterPro"/>
</dbReference>
<dbReference type="GO" id="GO:0045087">
    <property type="term" value="P:innate immune response"/>
    <property type="evidence" value="ECO:0007669"/>
    <property type="project" value="TreeGrafter"/>
</dbReference>
<dbReference type="CDD" id="cd07887">
    <property type="entry name" value="RHD-n_Dorsal_Dif"/>
    <property type="match status" value="1"/>
</dbReference>
<sequence length="602" mass="66744">MFDACDDDISIEEVNEVIARNMEPSFATDESGGKNKAYVKIIEQPARCALRFRYECEGRSAGSIPGQSTTQDNKTYPSIQVVNYKGPAVVVVSCVTKDFPHRPHPHNLVGKEGCKKGVCTMVITNPDMICSFTSLGIQCVKRKDIEESLKLRESIKVDPFRTGFNHKTQASNIDLNVVRLCFQVFIEGPEKEKFTVPLMPVVSDPIYDKKAMSDLVITKLSHCSAPVTGGREVILLCDRVTKDDIQVRFFEEKNGQLVWEGFGDMQPNDVHKQVAISFRTPRYYNENIQQPVVVNIQLRRPSDGQTSDPRPFQFLPREIDPEGLVRKRQKIEEGCLTRYLRENTTDSALSPSSMSNLVENVSALGAQKEPIRVPRLQKIKLEAQPGSSHLQQPSASWTGSLRCPSSLDNTHQALSGILSQSSSQSMQLAMKSNSIISNQEVSDFQGAINIKSEVNDGLENLTDPQSSLPPLLMNNVTNINHVLTSSFSSNQQTTNNNNVVEGPLTEKLDSLDLDIDPSDLMNDINFNNMMIMMDSGNNITFNSSGNINMEASAMNASLSTPQILDISDSSKNLLNSATQSSHLQSNLFRMHNNITHSTGDPQ</sequence>
<dbReference type="PROSITE" id="PS50254">
    <property type="entry name" value="REL_2"/>
    <property type="match status" value="1"/>
</dbReference>
<evidence type="ECO:0000313" key="4">
    <source>
        <dbReference type="EMBL" id="RWS07691.1"/>
    </source>
</evidence>
<feature type="domain" description="RHD" evidence="1">
    <location>
        <begin position="34"/>
        <end position="213"/>
    </location>
</feature>
<dbReference type="PANTHER" id="PTHR24169:SF25">
    <property type="entry name" value="DORSAL-RELATED IMMUNITY FACTOR DIF-RELATED"/>
    <property type="match status" value="1"/>
</dbReference>
<dbReference type="SUPFAM" id="SSF49417">
    <property type="entry name" value="p53-like transcription factors"/>
    <property type="match status" value="1"/>
</dbReference>
<dbReference type="FunFam" id="2.60.40.10:FF:000046">
    <property type="entry name" value="Nuclear factor NF-kappa-B p105 subunit"/>
    <property type="match status" value="1"/>
</dbReference>
<dbReference type="FunFam" id="2.60.40.340:FF:000006">
    <property type="entry name" value="Dorsal isoform 1-B"/>
    <property type="match status" value="1"/>
</dbReference>
<dbReference type="Pfam" id="PF00554">
    <property type="entry name" value="RHD_DNA_bind"/>
    <property type="match status" value="1"/>
</dbReference>
<dbReference type="InterPro" id="IPR000451">
    <property type="entry name" value="NFkB/Dor"/>
</dbReference>
<evidence type="ECO:0000259" key="1">
    <source>
        <dbReference type="PROSITE" id="PS50254"/>
    </source>
</evidence>
<dbReference type="GO" id="GO:0033554">
    <property type="term" value="P:cellular response to stress"/>
    <property type="evidence" value="ECO:0007669"/>
    <property type="project" value="TreeGrafter"/>
</dbReference>
<organism evidence="4 5">
    <name type="scientific">Dinothrombium tinctorium</name>
    <dbReference type="NCBI Taxonomy" id="1965070"/>
    <lineage>
        <taxon>Eukaryota</taxon>
        <taxon>Metazoa</taxon>
        <taxon>Ecdysozoa</taxon>
        <taxon>Arthropoda</taxon>
        <taxon>Chelicerata</taxon>
        <taxon>Arachnida</taxon>
        <taxon>Acari</taxon>
        <taxon>Acariformes</taxon>
        <taxon>Trombidiformes</taxon>
        <taxon>Prostigmata</taxon>
        <taxon>Anystina</taxon>
        <taxon>Parasitengona</taxon>
        <taxon>Trombidioidea</taxon>
        <taxon>Trombidiidae</taxon>
        <taxon>Dinothrombium</taxon>
    </lineage>
</organism>
<dbReference type="PRINTS" id="PR00057">
    <property type="entry name" value="NFKBTNSCPFCT"/>
</dbReference>
<dbReference type="AlphaFoldDB" id="A0A3S3NR61"/>
<dbReference type="STRING" id="1965070.A0A3S3NR61"/>
<dbReference type="Pfam" id="PF16179">
    <property type="entry name" value="RHD_dimer"/>
    <property type="match status" value="1"/>
</dbReference>